<sequence>MKREALTRANTIIETIDKHERRIAKLGNPKVVVVIQGEENHYPAPITTIGVNESSEHPDADQGRQLIKALIDKYQHLIKDLEKELSQL</sequence>
<proteinExistence type="predicted"/>
<accession>A0A1H3PE64</accession>
<dbReference type="Proteomes" id="UP000199249">
    <property type="component" value="Unassembled WGS sequence"/>
</dbReference>
<gene>
    <name evidence="1" type="ORF">SAMN04488069_12918</name>
</gene>
<keyword evidence="2" id="KW-1185">Reference proteome</keyword>
<evidence type="ECO:0000313" key="1">
    <source>
        <dbReference type="EMBL" id="SDY99371.1"/>
    </source>
</evidence>
<protein>
    <submittedName>
        <fullName evidence="1">Uncharacterized protein</fullName>
    </submittedName>
</protein>
<organism evidence="1 2">
    <name type="scientific">Hymenobacter psychrophilus</name>
    <dbReference type="NCBI Taxonomy" id="651662"/>
    <lineage>
        <taxon>Bacteria</taxon>
        <taxon>Pseudomonadati</taxon>
        <taxon>Bacteroidota</taxon>
        <taxon>Cytophagia</taxon>
        <taxon>Cytophagales</taxon>
        <taxon>Hymenobacteraceae</taxon>
        <taxon>Hymenobacter</taxon>
    </lineage>
</organism>
<dbReference type="STRING" id="651662.SAMN04488069_12918"/>
<dbReference type="EMBL" id="FNOV01000029">
    <property type="protein sequence ID" value="SDY99371.1"/>
    <property type="molecule type" value="Genomic_DNA"/>
</dbReference>
<reference evidence="2" key="1">
    <citation type="submission" date="2016-10" db="EMBL/GenBank/DDBJ databases">
        <authorList>
            <person name="Varghese N."/>
            <person name="Submissions S."/>
        </authorList>
    </citation>
    <scope>NUCLEOTIDE SEQUENCE [LARGE SCALE GENOMIC DNA]</scope>
    <source>
        <strain evidence="2">CGMCC 1.8975</strain>
    </source>
</reference>
<dbReference type="AlphaFoldDB" id="A0A1H3PE64"/>
<dbReference type="RefSeq" id="WP_092743964.1">
    <property type="nucleotide sequence ID" value="NZ_FNOV01000029.1"/>
</dbReference>
<evidence type="ECO:0000313" key="2">
    <source>
        <dbReference type="Proteomes" id="UP000199249"/>
    </source>
</evidence>
<name>A0A1H3PE64_9BACT</name>